<name>A0ABX6JXF1_9MICO</name>
<sequence>MIAIVTLPLCLVSCASTQGLGVPAAELRAATGSNLLTVPSEHVYEVTDIELLGPAATSELGKSVQDKVEPSGFMVMHDGVITQAELSVSVAGLHEASFVLTEPTVLRREGRDDSVVYATGTLSVEGIEQHSTQLKLTPSEISDKSAEFDVSFAVPATLLIAGGATGFGDVSAHISLTAKDQN</sequence>
<evidence type="ECO:0000313" key="2">
    <source>
        <dbReference type="Proteomes" id="UP000503441"/>
    </source>
</evidence>
<dbReference type="EMBL" id="CP049933">
    <property type="protein sequence ID" value="QIM18986.1"/>
    <property type="molecule type" value="Genomic_DNA"/>
</dbReference>
<gene>
    <name evidence="1" type="ORF">G7066_11075</name>
</gene>
<organism evidence="1 2">
    <name type="scientific">Leucobacter coleopterorum</name>
    <dbReference type="NCBI Taxonomy" id="2714933"/>
    <lineage>
        <taxon>Bacteria</taxon>
        <taxon>Bacillati</taxon>
        <taxon>Actinomycetota</taxon>
        <taxon>Actinomycetes</taxon>
        <taxon>Micrococcales</taxon>
        <taxon>Microbacteriaceae</taxon>
        <taxon>Leucobacter</taxon>
    </lineage>
</organism>
<evidence type="ECO:0008006" key="3">
    <source>
        <dbReference type="Google" id="ProtNLM"/>
    </source>
</evidence>
<dbReference type="Proteomes" id="UP000503441">
    <property type="component" value="Chromosome"/>
</dbReference>
<protein>
    <recommendedName>
        <fullName evidence="3">Lipid/polyisoprenoid-binding YceI-like domain-containing protein</fullName>
    </recommendedName>
</protein>
<proteinExistence type="predicted"/>
<accession>A0ABX6JXF1</accession>
<evidence type="ECO:0000313" key="1">
    <source>
        <dbReference type="EMBL" id="QIM18986.1"/>
    </source>
</evidence>
<keyword evidence="2" id="KW-1185">Reference proteome</keyword>
<reference evidence="1 2" key="1">
    <citation type="submission" date="2020-03" db="EMBL/GenBank/DDBJ databases">
        <title>Leucobacter sp. nov., isolated from beetles.</title>
        <authorList>
            <person name="Hyun D.-W."/>
            <person name="Bae J.-W."/>
        </authorList>
    </citation>
    <scope>NUCLEOTIDE SEQUENCE [LARGE SCALE GENOMIC DNA]</scope>
    <source>
        <strain evidence="1 2">HDW9A</strain>
    </source>
</reference>
<dbReference type="RefSeq" id="WP_166331110.1">
    <property type="nucleotide sequence ID" value="NZ_CP049933.1"/>
</dbReference>